<organism evidence="3 4">
    <name type="scientific">Saxibacter everestensis</name>
    <dbReference type="NCBI Taxonomy" id="2909229"/>
    <lineage>
        <taxon>Bacteria</taxon>
        <taxon>Bacillati</taxon>
        <taxon>Actinomycetota</taxon>
        <taxon>Actinomycetes</taxon>
        <taxon>Micrococcales</taxon>
        <taxon>Brevibacteriaceae</taxon>
        <taxon>Saxibacter</taxon>
    </lineage>
</organism>
<dbReference type="PANTHER" id="PTHR30390">
    <property type="entry name" value="SEDOHEPTULOSE 7-PHOSPHATE ISOMERASE / DNAA INITIATOR-ASSOCIATING FACTOR FOR REPLICATION INITIATION"/>
    <property type="match status" value="1"/>
</dbReference>
<dbReference type="CDD" id="cd05006">
    <property type="entry name" value="SIS_GmhA"/>
    <property type="match status" value="1"/>
</dbReference>
<dbReference type="EMBL" id="CP090958">
    <property type="protein sequence ID" value="WGW14168.1"/>
    <property type="molecule type" value="Genomic_DNA"/>
</dbReference>
<proteinExistence type="predicted"/>
<protein>
    <submittedName>
        <fullName evidence="3">SIS domain-containing protein</fullName>
    </submittedName>
</protein>
<keyword evidence="4" id="KW-1185">Reference proteome</keyword>
<dbReference type="Proteomes" id="UP001209083">
    <property type="component" value="Chromosome"/>
</dbReference>
<dbReference type="PROSITE" id="PS51464">
    <property type="entry name" value="SIS"/>
    <property type="match status" value="1"/>
</dbReference>
<dbReference type="InterPro" id="IPR046348">
    <property type="entry name" value="SIS_dom_sf"/>
</dbReference>
<feature type="domain" description="SIS" evidence="2">
    <location>
        <begin position="43"/>
        <end position="201"/>
    </location>
</feature>
<dbReference type="PANTHER" id="PTHR30390:SF6">
    <property type="entry name" value="DNAA INITIATOR-ASSOCIATING PROTEIN DIAA"/>
    <property type="match status" value="1"/>
</dbReference>
<evidence type="ECO:0000256" key="1">
    <source>
        <dbReference type="SAM" id="MobiDB-lite"/>
    </source>
</evidence>
<dbReference type="Gene3D" id="3.40.50.10490">
    <property type="entry name" value="Glucose-6-phosphate isomerase like protein, domain 1"/>
    <property type="match status" value="1"/>
</dbReference>
<evidence type="ECO:0000259" key="2">
    <source>
        <dbReference type="PROSITE" id="PS51464"/>
    </source>
</evidence>
<name>A0ABY8QYZ4_9MICO</name>
<dbReference type="InterPro" id="IPR001347">
    <property type="entry name" value="SIS_dom"/>
</dbReference>
<feature type="region of interest" description="Disordered" evidence="1">
    <location>
        <begin position="207"/>
        <end position="243"/>
    </location>
</feature>
<evidence type="ECO:0000313" key="3">
    <source>
        <dbReference type="EMBL" id="WGW14168.1"/>
    </source>
</evidence>
<evidence type="ECO:0000313" key="4">
    <source>
        <dbReference type="Proteomes" id="UP001209083"/>
    </source>
</evidence>
<dbReference type="InterPro" id="IPR050099">
    <property type="entry name" value="SIS_GmhA/DiaA_subfam"/>
</dbReference>
<dbReference type="Pfam" id="PF13580">
    <property type="entry name" value="SIS_2"/>
    <property type="match status" value="1"/>
</dbReference>
<dbReference type="InterPro" id="IPR035461">
    <property type="entry name" value="GmhA/DiaA"/>
</dbReference>
<reference evidence="3 4" key="1">
    <citation type="submission" date="2023-05" db="EMBL/GenBank/DDBJ databases">
        <title>Lithophilousrod everest ZFBP1038 complete genpme.</title>
        <authorList>
            <person name="Tian M."/>
        </authorList>
    </citation>
    <scope>NUCLEOTIDE SEQUENCE [LARGE SCALE GENOMIC DNA]</scope>
    <source>
        <strain evidence="3 4">ZFBP1038</strain>
    </source>
</reference>
<gene>
    <name evidence="3" type="ORF">LWF01_00425</name>
</gene>
<dbReference type="SUPFAM" id="SSF53697">
    <property type="entry name" value="SIS domain"/>
    <property type="match status" value="1"/>
</dbReference>
<sequence length="243" mass="24526">MTAVAPAPTDSYASVLEHLANIGPAVESLRSQSRRLSAWGVELADRLMAGQRLLTAGNGGSAAEAQHLSAELVGRFDGERRAFSAIPLHCDTSAVTAIGNDYGFERLYARQVEGHGRPGDVLVLMSTSGRSRNLLAAVAAARAGGITTWALTGPAPNPLAQACDEVVAISGKAANVQEAHLIALHAMCRAFDAEVARSDAAAAGPAEVPARPASAAGTHAATGLSAGTGTAGQSAGTGTRAVL</sequence>
<accession>A0ABY8QYZ4</accession>